<dbReference type="AlphaFoldDB" id="A0A6P2C2Z4"/>
<dbReference type="CDD" id="cd00609">
    <property type="entry name" value="AAT_like"/>
    <property type="match status" value="1"/>
</dbReference>
<evidence type="ECO:0000259" key="7">
    <source>
        <dbReference type="PROSITE" id="PS50949"/>
    </source>
</evidence>
<dbReference type="Pfam" id="PF00155">
    <property type="entry name" value="Aminotran_1_2"/>
    <property type="match status" value="1"/>
</dbReference>
<feature type="domain" description="HTH gntR-type" evidence="7">
    <location>
        <begin position="18"/>
        <end position="86"/>
    </location>
</feature>
<dbReference type="Proteomes" id="UP000460272">
    <property type="component" value="Unassembled WGS sequence"/>
</dbReference>
<dbReference type="PANTHER" id="PTHR46577:SF1">
    <property type="entry name" value="HTH-TYPE TRANSCRIPTIONAL REGULATORY PROTEIN GABR"/>
    <property type="match status" value="1"/>
</dbReference>
<dbReference type="GO" id="GO:0003700">
    <property type="term" value="F:DNA-binding transcription factor activity"/>
    <property type="evidence" value="ECO:0007669"/>
    <property type="project" value="InterPro"/>
</dbReference>
<feature type="compositionally biased region" description="Basic and acidic residues" evidence="6">
    <location>
        <begin position="90"/>
        <end position="105"/>
    </location>
</feature>
<evidence type="ECO:0000256" key="3">
    <source>
        <dbReference type="ARBA" id="ARBA00023015"/>
    </source>
</evidence>
<dbReference type="OrthoDB" id="594134at2"/>
<dbReference type="PROSITE" id="PS50949">
    <property type="entry name" value="HTH_GNTR"/>
    <property type="match status" value="1"/>
</dbReference>
<dbReference type="InterPro" id="IPR036388">
    <property type="entry name" value="WH-like_DNA-bd_sf"/>
</dbReference>
<name>A0A6P2C2Z4_9ACTN</name>
<dbReference type="PANTHER" id="PTHR46577">
    <property type="entry name" value="HTH-TYPE TRANSCRIPTIONAL REGULATORY PROTEIN GABR"/>
    <property type="match status" value="1"/>
</dbReference>
<organism evidence="8 9">
    <name type="scientific">Trebonia kvetii</name>
    <dbReference type="NCBI Taxonomy" id="2480626"/>
    <lineage>
        <taxon>Bacteria</taxon>
        <taxon>Bacillati</taxon>
        <taxon>Actinomycetota</taxon>
        <taxon>Actinomycetes</taxon>
        <taxon>Streptosporangiales</taxon>
        <taxon>Treboniaceae</taxon>
        <taxon>Trebonia</taxon>
    </lineage>
</organism>
<feature type="region of interest" description="Disordered" evidence="6">
    <location>
        <begin position="87"/>
        <end position="106"/>
    </location>
</feature>
<accession>A0A6P2C2Z4</accession>
<dbReference type="GO" id="GO:0003677">
    <property type="term" value="F:DNA binding"/>
    <property type="evidence" value="ECO:0007669"/>
    <property type="project" value="UniProtKB-KW"/>
</dbReference>
<dbReference type="GO" id="GO:0030170">
    <property type="term" value="F:pyridoxal phosphate binding"/>
    <property type="evidence" value="ECO:0007669"/>
    <property type="project" value="InterPro"/>
</dbReference>
<keyword evidence="8" id="KW-0032">Aminotransferase</keyword>
<reference evidence="8 9" key="1">
    <citation type="submission" date="2018-11" db="EMBL/GenBank/DDBJ databases">
        <title>Trebonia kvetii gen.nov., sp.nov., a novel acidophilic actinobacterium, and proposal of the new actinobacterial family Treboniaceae fam. nov.</title>
        <authorList>
            <person name="Rapoport D."/>
            <person name="Sagova-Mareckova M."/>
            <person name="Sedlacek I."/>
            <person name="Provaznik J."/>
            <person name="Kralova S."/>
            <person name="Pavlinic D."/>
            <person name="Benes V."/>
            <person name="Kopecky J."/>
        </authorList>
    </citation>
    <scope>NUCLEOTIDE SEQUENCE [LARGE SCALE GENOMIC DNA]</scope>
    <source>
        <strain evidence="8 9">15Tr583</strain>
    </source>
</reference>
<keyword evidence="9" id="KW-1185">Reference proteome</keyword>
<dbReference type="Gene3D" id="3.40.640.10">
    <property type="entry name" value="Type I PLP-dependent aspartate aminotransferase-like (Major domain)"/>
    <property type="match status" value="1"/>
</dbReference>
<evidence type="ECO:0000256" key="6">
    <source>
        <dbReference type="SAM" id="MobiDB-lite"/>
    </source>
</evidence>
<dbReference type="SUPFAM" id="SSF46785">
    <property type="entry name" value="Winged helix' DNA-binding domain"/>
    <property type="match status" value="1"/>
</dbReference>
<dbReference type="InterPro" id="IPR051446">
    <property type="entry name" value="HTH_trans_reg/aminotransferase"/>
</dbReference>
<dbReference type="Gene3D" id="1.10.10.10">
    <property type="entry name" value="Winged helix-like DNA-binding domain superfamily/Winged helix DNA-binding domain"/>
    <property type="match status" value="1"/>
</dbReference>
<dbReference type="PRINTS" id="PR00035">
    <property type="entry name" value="HTHGNTR"/>
</dbReference>
<dbReference type="InterPro" id="IPR015421">
    <property type="entry name" value="PyrdxlP-dep_Trfase_major"/>
</dbReference>
<dbReference type="SMART" id="SM00345">
    <property type="entry name" value="HTH_GNTR"/>
    <property type="match status" value="1"/>
</dbReference>
<dbReference type="EMBL" id="RPFW01000002">
    <property type="protein sequence ID" value="TVZ05782.1"/>
    <property type="molecule type" value="Genomic_DNA"/>
</dbReference>
<proteinExistence type="inferred from homology"/>
<gene>
    <name evidence="8" type="ORF">EAS64_09940</name>
</gene>
<keyword evidence="5" id="KW-0804">Transcription</keyword>
<dbReference type="InterPro" id="IPR015424">
    <property type="entry name" value="PyrdxlP-dep_Trfase"/>
</dbReference>
<keyword evidence="3" id="KW-0805">Transcription regulation</keyword>
<dbReference type="GO" id="GO:0008483">
    <property type="term" value="F:transaminase activity"/>
    <property type="evidence" value="ECO:0007669"/>
    <property type="project" value="UniProtKB-KW"/>
</dbReference>
<comment type="similarity">
    <text evidence="1">In the C-terminal section; belongs to the class-I pyridoxal-phosphate-dependent aminotransferase family.</text>
</comment>
<keyword evidence="2" id="KW-0663">Pyridoxal phosphate</keyword>
<keyword evidence="4" id="KW-0238">DNA-binding</keyword>
<evidence type="ECO:0000256" key="1">
    <source>
        <dbReference type="ARBA" id="ARBA00005384"/>
    </source>
</evidence>
<comment type="caution">
    <text evidence="8">The sequence shown here is derived from an EMBL/GenBank/DDBJ whole genome shotgun (WGS) entry which is preliminary data.</text>
</comment>
<evidence type="ECO:0000313" key="9">
    <source>
        <dbReference type="Proteomes" id="UP000460272"/>
    </source>
</evidence>
<dbReference type="InterPro" id="IPR000524">
    <property type="entry name" value="Tscrpt_reg_HTH_GntR"/>
</dbReference>
<evidence type="ECO:0000313" key="8">
    <source>
        <dbReference type="EMBL" id="TVZ05782.1"/>
    </source>
</evidence>
<dbReference type="Pfam" id="PF00392">
    <property type="entry name" value="GntR"/>
    <property type="match status" value="1"/>
</dbReference>
<evidence type="ECO:0000256" key="2">
    <source>
        <dbReference type="ARBA" id="ARBA00022898"/>
    </source>
</evidence>
<dbReference type="SUPFAM" id="SSF53383">
    <property type="entry name" value="PLP-dependent transferases"/>
    <property type="match status" value="1"/>
</dbReference>
<sequence length="477" mass="50645">MSLTPHADLDLHLEVGETRPARALERALRDAIVTGRVTAGCRLPTTRSLAADLGVARTTVSEVYAQLAAEGWLESRVGAGTWVAETAPSRPDRAEAQAAEPDGRPRPYWGGYPDASLFPLGEWAAAARRAADAATLAELGYSEDLRGSLRLRAELASYLRRTRGAQVSPERIVIGQGFSGLLALTCRAMAGAGARRLAVEEYGHPAHREIAAAAGLELVPVPVDGEGADVSRLGPGIDGVLLTPAHQFPTGVPLSPARRRAVIAWAQQTGGLVIEDDYDGEFRYERRAVGALQAMAPDQVMYIGTASKALGPAVGLAWAAVPKTRLAGLIAQRSVLNEPRDTLNQLTLAEFIAAHSYDRQVRRMRAEYRRRREYLAARLAARVPRARLAGVPAGIQAFVILPAGTDPDQVVAAGLRRGLAFKALHEYAASAGSGNPPAIVAGFGASPATRAQSDIHLVVAAIEESIADRCRLSEGEN</sequence>
<keyword evidence="8" id="KW-0808">Transferase</keyword>
<dbReference type="InterPro" id="IPR036390">
    <property type="entry name" value="WH_DNA-bd_sf"/>
</dbReference>
<evidence type="ECO:0000256" key="4">
    <source>
        <dbReference type="ARBA" id="ARBA00023125"/>
    </source>
</evidence>
<dbReference type="CDD" id="cd07377">
    <property type="entry name" value="WHTH_GntR"/>
    <property type="match status" value="1"/>
</dbReference>
<protein>
    <submittedName>
        <fullName evidence="8">PLP-dependent aminotransferase family protein</fullName>
    </submittedName>
</protein>
<dbReference type="InterPro" id="IPR004839">
    <property type="entry name" value="Aminotransferase_I/II_large"/>
</dbReference>
<evidence type="ECO:0000256" key="5">
    <source>
        <dbReference type="ARBA" id="ARBA00023163"/>
    </source>
</evidence>